<evidence type="ECO:0000256" key="2">
    <source>
        <dbReference type="SAM" id="Phobius"/>
    </source>
</evidence>
<feature type="transmembrane region" description="Helical" evidence="2">
    <location>
        <begin position="229"/>
        <end position="250"/>
    </location>
</feature>
<dbReference type="OrthoDB" id="9814002at2"/>
<proteinExistence type="predicted"/>
<dbReference type="AlphaFoldDB" id="A0A4Q7VKV8"/>
<accession>A0A4Q7VKV8</accession>
<protein>
    <submittedName>
        <fullName evidence="4">FecR family protein</fullName>
    </submittedName>
</protein>
<dbReference type="PANTHER" id="PTHR34978">
    <property type="entry name" value="POSSIBLE SENSOR-TRANSDUCER PROTEIN BLAR"/>
    <property type="match status" value="1"/>
</dbReference>
<dbReference type="Gene3D" id="3.30.1150.10">
    <property type="match status" value="1"/>
</dbReference>
<dbReference type="RefSeq" id="WP_130306941.1">
    <property type="nucleotide sequence ID" value="NZ_SHKN01000001.1"/>
</dbReference>
<feature type="transmembrane region" description="Helical" evidence="2">
    <location>
        <begin position="271"/>
        <end position="289"/>
    </location>
</feature>
<dbReference type="Pfam" id="PF03544">
    <property type="entry name" value="TonB_C"/>
    <property type="match status" value="1"/>
</dbReference>
<comment type="caution">
    <text evidence="4">The sequence shown here is derived from an EMBL/GenBank/DDBJ whole genome shotgun (WGS) entry which is preliminary data.</text>
</comment>
<evidence type="ECO:0000313" key="5">
    <source>
        <dbReference type="Proteomes" id="UP000293562"/>
    </source>
</evidence>
<gene>
    <name evidence="4" type="ORF">EV201_1514</name>
</gene>
<dbReference type="InterPro" id="IPR008756">
    <property type="entry name" value="Peptidase_M56"/>
</dbReference>
<dbReference type="PROSITE" id="PS52015">
    <property type="entry name" value="TONB_CTD"/>
    <property type="match status" value="1"/>
</dbReference>
<dbReference type="InterPro" id="IPR052173">
    <property type="entry name" value="Beta-lactam_resp_regulator"/>
</dbReference>
<dbReference type="Proteomes" id="UP000293562">
    <property type="component" value="Unassembled WGS sequence"/>
</dbReference>
<keyword evidence="2" id="KW-1133">Transmembrane helix</keyword>
<keyword evidence="2" id="KW-0812">Transmembrane</keyword>
<dbReference type="Pfam" id="PF05569">
    <property type="entry name" value="Peptidase_M56"/>
    <property type="match status" value="1"/>
</dbReference>
<feature type="region of interest" description="Disordered" evidence="1">
    <location>
        <begin position="381"/>
        <end position="412"/>
    </location>
</feature>
<feature type="transmembrane region" description="Helical" evidence="2">
    <location>
        <begin position="7"/>
        <end position="25"/>
    </location>
</feature>
<keyword evidence="5" id="KW-1185">Reference proteome</keyword>
<evidence type="ECO:0000259" key="3">
    <source>
        <dbReference type="PROSITE" id="PS52015"/>
    </source>
</evidence>
<dbReference type="EMBL" id="SHKN01000001">
    <property type="protein sequence ID" value="RZT96863.1"/>
    <property type="molecule type" value="Genomic_DNA"/>
</dbReference>
<reference evidence="4 5" key="1">
    <citation type="submission" date="2019-02" db="EMBL/GenBank/DDBJ databases">
        <title>Genomic Encyclopedia of Type Strains, Phase IV (KMG-IV): sequencing the most valuable type-strain genomes for metagenomic binning, comparative biology and taxonomic classification.</title>
        <authorList>
            <person name="Goeker M."/>
        </authorList>
    </citation>
    <scope>NUCLEOTIDE SEQUENCE [LARGE SCALE GENOMIC DNA]</scope>
    <source>
        <strain evidence="4 5">DSM 28825</strain>
    </source>
</reference>
<keyword evidence="2" id="KW-0472">Membrane</keyword>
<dbReference type="GO" id="GO:0055085">
    <property type="term" value="P:transmembrane transport"/>
    <property type="evidence" value="ECO:0007669"/>
    <property type="project" value="InterPro"/>
</dbReference>
<dbReference type="Pfam" id="PF04773">
    <property type="entry name" value="FecR"/>
    <property type="match status" value="1"/>
</dbReference>
<dbReference type="CDD" id="cd07341">
    <property type="entry name" value="M56_BlaR1_MecR1_like"/>
    <property type="match status" value="1"/>
</dbReference>
<feature type="domain" description="TonB C-terminal" evidence="3">
    <location>
        <begin position="522"/>
        <end position="609"/>
    </location>
</feature>
<dbReference type="Gene3D" id="2.60.40.1120">
    <property type="entry name" value="Carboxypeptidase-like, regulatory domain"/>
    <property type="match status" value="1"/>
</dbReference>
<dbReference type="InterPro" id="IPR037682">
    <property type="entry name" value="TonB_C"/>
</dbReference>
<dbReference type="InterPro" id="IPR006860">
    <property type="entry name" value="FecR"/>
</dbReference>
<organism evidence="4 5">
    <name type="scientific">Ancylomarina subtilis</name>
    <dbReference type="NCBI Taxonomy" id="1639035"/>
    <lineage>
        <taxon>Bacteria</taxon>
        <taxon>Pseudomonadati</taxon>
        <taxon>Bacteroidota</taxon>
        <taxon>Bacteroidia</taxon>
        <taxon>Marinilabiliales</taxon>
        <taxon>Marinifilaceae</taxon>
        <taxon>Ancylomarina</taxon>
    </lineage>
</organism>
<evidence type="ECO:0000256" key="1">
    <source>
        <dbReference type="SAM" id="MobiDB-lite"/>
    </source>
</evidence>
<dbReference type="PANTHER" id="PTHR34978:SF3">
    <property type="entry name" value="SLR0241 PROTEIN"/>
    <property type="match status" value="1"/>
</dbReference>
<dbReference type="InterPro" id="IPR008969">
    <property type="entry name" value="CarboxyPept-like_regulatory"/>
</dbReference>
<evidence type="ECO:0000313" key="4">
    <source>
        <dbReference type="EMBL" id="RZT96863.1"/>
    </source>
</evidence>
<dbReference type="SUPFAM" id="SSF74653">
    <property type="entry name" value="TolA/TonB C-terminal domain"/>
    <property type="match status" value="1"/>
</dbReference>
<feature type="transmembrane region" description="Helical" evidence="2">
    <location>
        <begin position="181"/>
        <end position="203"/>
    </location>
</feature>
<dbReference type="Pfam" id="PF13715">
    <property type="entry name" value="CarbopepD_reg_2"/>
    <property type="match status" value="1"/>
</dbReference>
<dbReference type="SUPFAM" id="SSF49464">
    <property type="entry name" value="Carboxypeptidase regulatory domain-like"/>
    <property type="match status" value="1"/>
</dbReference>
<feature type="transmembrane region" description="Helical" evidence="2">
    <location>
        <begin position="37"/>
        <end position="56"/>
    </location>
</feature>
<feature type="transmembrane region" description="Helical" evidence="2">
    <location>
        <begin position="92"/>
        <end position="115"/>
    </location>
</feature>
<sequence length="609" mass="69237">MEVLLEILIRASIGIALFYALYWLLLRQSTHFKANRLFLLISLMVAVLLALVPIQYQVLVQTPSSPALSDYSGVFNRDIANTPNDVQNSNGISLLGVLLIIYSIGAAIVLLRLLIQCRKPMLIITQSKPKKIYDCLIYENKEFNSPFSFFNRILINPEYFKQDEIYDILTHEKVHIQERHWIDLFIIELLTVFFWFNPFIWFFERAIKQNHEYLADKGVLSLGHSPVRYQALLINRLMGTQVIGLANHFNSSLGLNRFKMMTKEKTSKRKLFRMIWGVPVLALLLMAFAQPDYKMQTQEKTKTVKIPENKELEHTLPDGTVVTIMGGTTFTYPVKFTEDKREVTLDGEAYFNVSDSKVPFVVKNKKGEIIGSNNSGSEMLKPINSTDYTKSEKSTPIKVKGTVKDDKGNPMPGASIVLRGTTTGTVADKDGTFKLEVLEDKEWSLVVSYVGYKTIENQVEFFQDKTDLDFKIVLQREVISIDSKEMENAGDVPPPPPPAPEFDENSDKPVFFIVESMPEYKQGRYGLAQYVKKQKRKLKAKFGKKLEGKATVGFTVDTKGNVTNIQLLDKTSETTARAAKIIAKEMEQWKPGSQRGKKVSVDFAIKLEF</sequence>
<dbReference type="Gene3D" id="2.60.120.1440">
    <property type="match status" value="1"/>
</dbReference>
<name>A0A4Q7VKV8_9BACT</name>